<gene>
    <name evidence="1" type="ORF">ADK75_05115</name>
</gene>
<name>A0A0L8N3C8_STRVG</name>
<reference evidence="2" key="1">
    <citation type="submission" date="2015-07" db="EMBL/GenBank/DDBJ databases">
        <authorList>
            <consortium name="Consortium for Microbial Forensics and Genomics (microFORGE)"/>
            <person name="Knight B.M."/>
            <person name="Roberts D.P."/>
            <person name="Lin D."/>
            <person name="Hari K."/>
            <person name="Fletcher J."/>
            <person name="Melcher U."/>
            <person name="Blagden T."/>
            <person name="Winegar R.A."/>
        </authorList>
    </citation>
    <scope>NUCLEOTIDE SEQUENCE [LARGE SCALE GENOMIC DNA]</scope>
    <source>
        <strain evidence="2">NRRL B-1447</strain>
    </source>
</reference>
<organism evidence="1 2">
    <name type="scientific">Streptomyces virginiae</name>
    <name type="common">Streptomyces cinnamonensis</name>
    <dbReference type="NCBI Taxonomy" id="1961"/>
    <lineage>
        <taxon>Bacteria</taxon>
        <taxon>Bacillati</taxon>
        <taxon>Actinomycetota</taxon>
        <taxon>Actinomycetes</taxon>
        <taxon>Kitasatosporales</taxon>
        <taxon>Streptomycetaceae</taxon>
        <taxon>Streptomyces</taxon>
    </lineage>
</organism>
<accession>A0A0L8N3C8</accession>
<evidence type="ECO:0000313" key="2">
    <source>
        <dbReference type="Proteomes" id="UP000037084"/>
    </source>
</evidence>
<proteinExistence type="predicted"/>
<dbReference type="Proteomes" id="UP000037084">
    <property type="component" value="Unassembled WGS sequence"/>
</dbReference>
<sequence>MLSVSVVPPTSGAAAGAMYELPLLAGHTSSSAQAVNDAGDVVGFSLDANENGYLVRWGADGSLTPLQAVQGGTGGQAVKIVDDGTVAGFTDAPDGVRHAARWSAAGVLTRLEEPPGYTRGEAQDINNSRVAVGQLSTESRTLPVRWGPDGRATALRLPPRALGGAATAINERGEIAGYVSVSGEKTRAVRWDTRGRVHDLGSLGGADSEPSAINDRGTVIGRATDTNGIWKAVRAPRGGTFEALPSQEPGARTVSANNTDVVVANVKDRSLRWSGTGTGVTELQPLRGTARTFVRGINDRGTSVGTSDPFAVTWDAQGTPTALPVPAGFDQADPVAINATGVVVGNVGSSRTWPVRWRAVVWR</sequence>
<comment type="caution">
    <text evidence="1">The sequence shown here is derived from an EMBL/GenBank/DDBJ whole genome shotgun (WGS) entry which is preliminary data.</text>
</comment>
<protein>
    <submittedName>
        <fullName evidence="1">Uncharacterized protein</fullName>
    </submittedName>
</protein>
<dbReference type="AlphaFoldDB" id="A0A0L8N3C8"/>
<evidence type="ECO:0000313" key="1">
    <source>
        <dbReference type="EMBL" id="KOG57169.1"/>
    </source>
</evidence>
<dbReference type="PATRIC" id="fig|1961.12.peg.1091"/>
<dbReference type="EMBL" id="LGUV01000016">
    <property type="protein sequence ID" value="KOG57169.1"/>
    <property type="molecule type" value="Genomic_DNA"/>
</dbReference>